<organism evidence="2 3">
    <name type="scientific">Sphaerisporangium album</name>
    <dbReference type="NCBI Taxonomy" id="509200"/>
    <lineage>
        <taxon>Bacteria</taxon>
        <taxon>Bacillati</taxon>
        <taxon>Actinomycetota</taxon>
        <taxon>Actinomycetes</taxon>
        <taxon>Streptosporangiales</taxon>
        <taxon>Streptosporangiaceae</taxon>
        <taxon>Sphaerisporangium</taxon>
    </lineage>
</organism>
<evidence type="ECO:0000259" key="1">
    <source>
        <dbReference type="Pfam" id="PF01841"/>
    </source>
</evidence>
<dbReference type="RefSeq" id="WP_114033146.1">
    <property type="nucleotide sequence ID" value="NZ_QOIL01000027.1"/>
</dbReference>
<reference evidence="2 3" key="1">
    <citation type="submission" date="2018-06" db="EMBL/GenBank/DDBJ databases">
        <title>Sphaerisporangium craniellae sp. nov., isolated from a marine sponge in the South China Sea.</title>
        <authorList>
            <person name="Li L."/>
        </authorList>
    </citation>
    <scope>NUCLEOTIDE SEQUENCE [LARGE SCALE GENOMIC DNA]</scope>
    <source>
        <strain evidence="2 3">CCTCC AA 208026</strain>
    </source>
</reference>
<dbReference type="Gene3D" id="3.10.620.30">
    <property type="match status" value="1"/>
</dbReference>
<dbReference type="Proteomes" id="UP000253094">
    <property type="component" value="Unassembled WGS sequence"/>
</dbReference>
<comment type="caution">
    <text evidence="2">The sequence shown here is derived from an EMBL/GenBank/DDBJ whole genome shotgun (WGS) entry which is preliminary data.</text>
</comment>
<dbReference type="InterPro" id="IPR038765">
    <property type="entry name" value="Papain-like_cys_pep_sf"/>
</dbReference>
<evidence type="ECO:0000313" key="3">
    <source>
        <dbReference type="Proteomes" id="UP000253094"/>
    </source>
</evidence>
<proteinExistence type="predicted"/>
<feature type="domain" description="Transglutaminase-like" evidence="1">
    <location>
        <begin position="99"/>
        <end position="157"/>
    </location>
</feature>
<dbReference type="InterPro" id="IPR002931">
    <property type="entry name" value="Transglutaminase-like"/>
</dbReference>
<protein>
    <submittedName>
        <fullName evidence="2">Transglutaminase domain-containing protein</fullName>
    </submittedName>
</protein>
<dbReference type="Pfam" id="PF01841">
    <property type="entry name" value="Transglut_core"/>
    <property type="match status" value="1"/>
</dbReference>
<dbReference type="OrthoDB" id="148799at2"/>
<dbReference type="AlphaFoldDB" id="A0A367EZ09"/>
<gene>
    <name evidence="2" type="ORF">DQ384_34860</name>
</gene>
<keyword evidence="3" id="KW-1185">Reference proteome</keyword>
<evidence type="ECO:0000313" key="2">
    <source>
        <dbReference type="EMBL" id="RCG22785.1"/>
    </source>
</evidence>
<accession>A0A367EZ09</accession>
<dbReference type="SUPFAM" id="SSF54001">
    <property type="entry name" value="Cysteine proteinases"/>
    <property type="match status" value="1"/>
</dbReference>
<sequence length="301" mass="33627">MADARQALEADEPSFYLTHSVFSDPGDLSRLDGIPSAPGELARLVRDLLVHREEGPLFGFTLPEHRKNEAETRYVSAILRIITEMDERPLTVARAPGKRFAGTCRDFALVLCSLLRSTGTPARIRCGFATYFVPGRNEDHWVAEYWDRDKGWTLVDAQLPTPRVMDTFKISFDPVDVPRDRFLVAGDAWRACRHEGADPATFGVSFLNLSGLDFVQGNVVRDLAALNKVEVLPWDGWNLSERVHLDETDARLLDAVAEAESRGGPFSRLRHLFLANPGLRTPRTITSYTTYSGVRTVDIGV</sequence>
<name>A0A367EZ09_9ACTN</name>
<dbReference type="EMBL" id="QOIL01000027">
    <property type="protein sequence ID" value="RCG22785.1"/>
    <property type="molecule type" value="Genomic_DNA"/>
</dbReference>